<accession>A0AAD5S247</accession>
<dbReference type="Proteomes" id="UP001212841">
    <property type="component" value="Unassembled WGS sequence"/>
</dbReference>
<dbReference type="PANTHER" id="PTHR45663">
    <property type="entry name" value="GEO12009P1"/>
    <property type="match status" value="1"/>
</dbReference>
<dbReference type="GO" id="GO:0015035">
    <property type="term" value="F:protein-disulfide reductase activity"/>
    <property type="evidence" value="ECO:0007669"/>
    <property type="project" value="TreeGrafter"/>
</dbReference>
<proteinExistence type="predicted"/>
<organism evidence="2 3">
    <name type="scientific">Rhizophlyctis rosea</name>
    <dbReference type="NCBI Taxonomy" id="64517"/>
    <lineage>
        <taxon>Eukaryota</taxon>
        <taxon>Fungi</taxon>
        <taxon>Fungi incertae sedis</taxon>
        <taxon>Chytridiomycota</taxon>
        <taxon>Chytridiomycota incertae sedis</taxon>
        <taxon>Chytridiomycetes</taxon>
        <taxon>Rhizophlyctidales</taxon>
        <taxon>Rhizophlyctidaceae</taxon>
        <taxon>Rhizophlyctis</taxon>
    </lineage>
</organism>
<sequence>MSASFAFRNFARAANRSSSGAGRFARAARGPSFFASSYGSARAATSATPPPPPPTASMATRALSTTPLAAAGAKLGAVVEAGDADFDTILDEAAESNKVVIVDFYAPVLGPVLEKAVADNGKTFLVKVNTDEAQEIAAKYQIMSLPTVAVFRNKQMAESFVGSRDRNAVKKFVDDATA</sequence>
<dbReference type="AlphaFoldDB" id="A0AAD5S247"/>
<dbReference type="PANTHER" id="PTHR45663:SF11">
    <property type="entry name" value="GEO12009P1"/>
    <property type="match status" value="1"/>
</dbReference>
<name>A0AAD5S247_9FUNG</name>
<dbReference type="CDD" id="cd02947">
    <property type="entry name" value="TRX_family"/>
    <property type="match status" value="1"/>
</dbReference>
<dbReference type="EMBL" id="JADGJD010002312">
    <property type="protein sequence ID" value="KAJ3033297.1"/>
    <property type="molecule type" value="Genomic_DNA"/>
</dbReference>
<dbReference type="GO" id="GO:0005737">
    <property type="term" value="C:cytoplasm"/>
    <property type="evidence" value="ECO:0007669"/>
    <property type="project" value="TreeGrafter"/>
</dbReference>
<protein>
    <recommendedName>
        <fullName evidence="1">Thioredoxin domain-containing protein</fullName>
    </recommendedName>
</protein>
<evidence type="ECO:0000313" key="2">
    <source>
        <dbReference type="EMBL" id="KAJ3033297.1"/>
    </source>
</evidence>
<dbReference type="SUPFAM" id="SSF52833">
    <property type="entry name" value="Thioredoxin-like"/>
    <property type="match status" value="1"/>
</dbReference>
<dbReference type="InterPro" id="IPR036249">
    <property type="entry name" value="Thioredoxin-like_sf"/>
</dbReference>
<feature type="domain" description="Thioredoxin" evidence="1">
    <location>
        <begin position="79"/>
        <end position="174"/>
    </location>
</feature>
<evidence type="ECO:0000313" key="3">
    <source>
        <dbReference type="Proteomes" id="UP001212841"/>
    </source>
</evidence>
<comment type="caution">
    <text evidence="2">The sequence shown here is derived from an EMBL/GenBank/DDBJ whole genome shotgun (WGS) entry which is preliminary data.</text>
</comment>
<dbReference type="InterPro" id="IPR013766">
    <property type="entry name" value="Thioredoxin_domain"/>
</dbReference>
<dbReference type="Gene3D" id="3.40.30.10">
    <property type="entry name" value="Glutaredoxin"/>
    <property type="match status" value="1"/>
</dbReference>
<gene>
    <name evidence="2" type="ORF">HK097_004913</name>
</gene>
<evidence type="ECO:0000259" key="1">
    <source>
        <dbReference type="Pfam" id="PF00085"/>
    </source>
</evidence>
<reference evidence="2" key="1">
    <citation type="submission" date="2020-05" db="EMBL/GenBank/DDBJ databases">
        <title>Phylogenomic resolution of chytrid fungi.</title>
        <authorList>
            <person name="Stajich J.E."/>
            <person name="Amses K."/>
            <person name="Simmons R."/>
            <person name="Seto K."/>
            <person name="Myers J."/>
            <person name="Bonds A."/>
            <person name="Quandt C.A."/>
            <person name="Barry K."/>
            <person name="Liu P."/>
            <person name="Grigoriev I."/>
            <person name="Longcore J.E."/>
            <person name="James T.Y."/>
        </authorList>
    </citation>
    <scope>NUCLEOTIDE SEQUENCE</scope>
    <source>
        <strain evidence="2">JEL0318</strain>
    </source>
</reference>
<dbReference type="Pfam" id="PF00085">
    <property type="entry name" value="Thioredoxin"/>
    <property type="match status" value="1"/>
</dbReference>
<keyword evidence="3" id="KW-1185">Reference proteome</keyword>